<dbReference type="Gene3D" id="4.10.60.10">
    <property type="entry name" value="Zinc finger, CCHC-type"/>
    <property type="match status" value="1"/>
</dbReference>
<feature type="domain" description="CCHC-type" evidence="2">
    <location>
        <begin position="266"/>
        <end position="279"/>
    </location>
</feature>
<keyword evidence="4" id="KW-1185">Reference proteome</keyword>
<keyword evidence="1" id="KW-0862">Zinc</keyword>
<evidence type="ECO:0000313" key="4">
    <source>
        <dbReference type="Proteomes" id="UP001443914"/>
    </source>
</evidence>
<proteinExistence type="predicted"/>
<dbReference type="Pfam" id="PF14244">
    <property type="entry name" value="Retrotran_gag_3"/>
    <property type="match status" value="1"/>
</dbReference>
<evidence type="ECO:0000259" key="2">
    <source>
        <dbReference type="PROSITE" id="PS50158"/>
    </source>
</evidence>
<dbReference type="InterPro" id="IPR036875">
    <property type="entry name" value="Znf_CCHC_sf"/>
</dbReference>
<dbReference type="PANTHER" id="PTHR37610:SF40">
    <property type="entry name" value="OS01G0909600 PROTEIN"/>
    <property type="match status" value="1"/>
</dbReference>
<dbReference type="GO" id="GO:0008270">
    <property type="term" value="F:zinc ion binding"/>
    <property type="evidence" value="ECO:0007669"/>
    <property type="project" value="UniProtKB-KW"/>
</dbReference>
<keyword evidence="1" id="KW-0479">Metal-binding</keyword>
<dbReference type="GO" id="GO:0003676">
    <property type="term" value="F:nucleic acid binding"/>
    <property type="evidence" value="ECO:0007669"/>
    <property type="project" value="InterPro"/>
</dbReference>
<keyword evidence="1" id="KW-0863">Zinc-finger</keyword>
<dbReference type="PROSITE" id="PS50158">
    <property type="entry name" value="ZF_CCHC"/>
    <property type="match status" value="1"/>
</dbReference>
<gene>
    <name evidence="3" type="ORF">RND81_01G220700</name>
</gene>
<dbReference type="Proteomes" id="UP001443914">
    <property type="component" value="Unassembled WGS sequence"/>
</dbReference>
<protein>
    <recommendedName>
        <fullName evidence="2">CCHC-type domain-containing protein</fullName>
    </recommendedName>
</protein>
<accession>A0AAW1NHM6</accession>
<evidence type="ECO:0000313" key="3">
    <source>
        <dbReference type="EMBL" id="KAK9758287.1"/>
    </source>
</evidence>
<comment type="caution">
    <text evidence="3">The sequence shown here is derived from an EMBL/GenBank/DDBJ whole genome shotgun (WGS) entry which is preliminary data.</text>
</comment>
<dbReference type="PANTHER" id="PTHR37610">
    <property type="entry name" value="CCHC-TYPE DOMAIN-CONTAINING PROTEIN"/>
    <property type="match status" value="1"/>
</dbReference>
<dbReference type="SUPFAM" id="SSF57756">
    <property type="entry name" value="Retrovirus zinc finger-like domains"/>
    <property type="match status" value="1"/>
</dbReference>
<reference evidence="3" key="1">
    <citation type="submission" date="2024-03" db="EMBL/GenBank/DDBJ databases">
        <title>WGS assembly of Saponaria officinalis var. Norfolk2.</title>
        <authorList>
            <person name="Jenkins J."/>
            <person name="Shu S."/>
            <person name="Grimwood J."/>
            <person name="Barry K."/>
            <person name="Goodstein D."/>
            <person name="Schmutz J."/>
            <person name="Leebens-Mack J."/>
            <person name="Osbourn A."/>
        </authorList>
    </citation>
    <scope>NUCLEOTIDE SEQUENCE [LARGE SCALE GENOMIC DNA]</scope>
    <source>
        <strain evidence="3">JIC</strain>
    </source>
</reference>
<evidence type="ECO:0000256" key="1">
    <source>
        <dbReference type="PROSITE-ProRule" id="PRU00047"/>
    </source>
</evidence>
<sequence length="353" mass="40311">MKKKERVKESGQELMRLPGLRSWLERHEFDSSPGLSVGYYTHPGIYRQQVLTLSKKIMEQNIVSSTKLLRITFSSADHSILQLISTQFDGTNYLKWRRAMTMAYSCKRPAKTNPTYHDWERTNYTVLCWLIRSMQSSISDGLLYVTSSQQLLTELEERYNQSNAPHLYQLRKNMMQITQGDSSIAEYYANLRSAWEDLLSLDPLPDCNPLPSVNQAYYRLQQVEMQKRIVNIESPSDSEVALLVQKTSPTQGETARSNFKRSRPSCDYCGKPGHIKSTCYKLKRDSYKKDFRSNLSGSDGRKFDSENDTHRFAAHVEDAGGSAAEDTPLDTSLSVQTDPALVQAVMKEVLKAM</sequence>
<dbReference type="InterPro" id="IPR029472">
    <property type="entry name" value="Copia-like_N"/>
</dbReference>
<organism evidence="3 4">
    <name type="scientific">Saponaria officinalis</name>
    <name type="common">Common soapwort</name>
    <name type="synonym">Lychnis saponaria</name>
    <dbReference type="NCBI Taxonomy" id="3572"/>
    <lineage>
        <taxon>Eukaryota</taxon>
        <taxon>Viridiplantae</taxon>
        <taxon>Streptophyta</taxon>
        <taxon>Embryophyta</taxon>
        <taxon>Tracheophyta</taxon>
        <taxon>Spermatophyta</taxon>
        <taxon>Magnoliopsida</taxon>
        <taxon>eudicotyledons</taxon>
        <taxon>Gunneridae</taxon>
        <taxon>Pentapetalae</taxon>
        <taxon>Caryophyllales</taxon>
        <taxon>Caryophyllaceae</taxon>
        <taxon>Caryophylleae</taxon>
        <taxon>Saponaria</taxon>
    </lineage>
</organism>
<dbReference type="InterPro" id="IPR001878">
    <property type="entry name" value="Znf_CCHC"/>
</dbReference>
<dbReference type="AlphaFoldDB" id="A0AAW1NHM6"/>
<name>A0AAW1NHM6_SAPOF</name>
<dbReference type="EMBL" id="JBDFQZ010000001">
    <property type="protein sequence ID" value="KAK9758287.1"/>
    <property type="molecule type" value="Genomic_DNA"/>
</dbReference>